<feature type="region of interest" description="Disordered" evidence="1">
    <location>
        <begin position="93"/>
        <end position="122"/>
    </location>
</feature>
<name>F8MUZ8_NEUT8</name>
<evidence type="ECO:0000313" key="3">
    <source>
        <dbReference type="Proteomes" id="UP000008065"/>
    </source>
</evidence>
<proteinExistence type="predicted"/>
<dbReference type="HOGENOM" id="CLU_2032138_0_0_1"/>
<evidence type="ECO:0000256" key="1">
    <source>
        <dbReference type="SAM" id="MobiDB-lite"/>
    </source>
</evidence>
<dbReference type="EMBL" id="GL891307">
    <property type="protein sequence ID" value="EGO54623.1"/>
    <property type="molecule type" value="Genomic_DNA"/>
</dbReference>
<feature type="non-terminal residue" evidence="2">
    <location>
        <position position="122"/>
    </location>
</feature>
<organism evidence="2 3">
    <name type="scientific">Neurospora tetrasperma (strain FGSC 2508 / ATCC MYA-4615 / P0657)</name>
    <dbReference type="NCBI Taxonomy" id="510951"/>
    <lineage>
        <taxon>Eukaryota</taxon>
        <taxon>Fungi</taxon>
        <taxon>Dikarya</taxon>
        <taxon>Ascomycota</taxon>
        <taxon>Pezizomycotina</taxon>
        <taxon>Sordariomycetes</taxon>
        <taxon>Sordariomycetidae</taxon>
        <taxon>Sordariales</taxon>
        <taxon>Sordariaceae</taxon>
        <taxon>Neurospora</taxon>
    </lineage>
</organism>
<reference evidence="3" key="1">
    <citation type="journal article" date="2011" name="Genetics">
        <title>Massive changes in genome architecture accompany the transition to self-fertility in the filamentous fungus Neurospora tetrasperma.</title>
        <authorList>
            <person name="Ellison C.E."/>
            <person name="Stajich J.E."/>
            <person name="Jacobson D.J."/>
            <person name="Natvig D.O."/>
            <person name="Lapidus A."/>
            <person name="Foster B."/>
            <person name="Aerts A."/>
            <person name="Riley R."/>
            <person name="Lindquist E.A."/>
            <person name="Grigoriev I.V."/>
            <person name="Taylor J.W."/>
        </authorList>
    </citation>
    <scope>NUCLEOTIDE SEQUENCE [LARGE SCALE GENOMIC DNA]</scope>
    <source>
        <strain evidence="3">FGSC 2508 / P0657</strain>
    </source>
</reference>
<keyword evidence="3" id="KW-1185">Reference proteome</keyword>
<accession>F8MUZ8</accession>
<dbReference type="AlphaFoldDB" id="F8MUZ8"/>
<dbReference type="GeneID" id="20831705"/>
<dbReference type="RefSeq" id="XP_009854565.1">
    <property type="nucleotide sequence ID" value="XM_009856263.1"/>
</dbReference>
<evidence type="ECO:0000313" key="2">
    <source>
        <dbReference type="EMBL" id="EGO54623.1"/>
    </source>
</evidence>
<dbReference type="Proteomes" id="UP000008065">
    <property type="component" value="Unassembled WGS sequence"/>
</dbReference>
<sequence length="122" mass="13047">MVEILVRDSPAENGPPTALGSVIKRDGEVAAKGLQVIGLILKAKKGSRSFRARASLIPIEIVDGPYVTAQTSTASTTPRLPLLCCLRRGNEPGREVEKRRVSPDGEDGRVDAAEKVDKPALF</sequence>
<gene>
    <name evidence="2" type="ORF">NEUTE1DRAFT_96177</name>
</gene>
<dbReference type="VEuPathDB" id="FungiDB:NEUTE1DRAFT_96177"/>
<protein>
    <submittedName>
        <fullName evidence="2">Uncharacterized protein</fullName>
    </submittedName>
</protein>
<dbReference type="KEGG" id="nte:NEUTE1DRAFT96177"/>